<dbReference type="InterPro" id="IPR036390">
    <property type="entry name" value="WH_DNA-bd_sf"/>
</dbReference>
<dbReference type="InterPro" id="IPR018122">
    <property type="entry name" value="TF_fork_head_CS_1"/>
</dbReference>
<evidence type="ECO:0000256" key="3">
    <source>
        <dbReference type="ARBA" id="ARBA00023163"/>
    </source>
</evidence>
<dbReference type="InterPro" id="IPR030456">
    <property type="entry name" value="TF_fork_head_CS_2"/>
</dbReference>
<dbReference type="PANTHER" id="PTHR46078">
    <property type="entry name" value="FORKHEAD BOX PROTEIN J2 FAMILY MEMBER"/>
    <property type="match status" value="1"/>
</dbReference>
<keyword evidence="9" id="KW-1185">Reference proteome</keyword>
<gene>
    <name evidence="8" type="ORF">BZG36_00813</name>
</gene>
<feature type="region of interest" description="Disordered" evidence="6">
    <location>
        <begin position="125"/>
        <end position="146"/>
    </location>
</feature>
<comment type="caution">
    <text evidence="8">The sequence shown here is derived from an EMBL/GenBank/DDBJ whole genome shotgun (WGS) entry which is preliminary data.</text>
</comment>
<keyword evidence="4 5" id="KW-0539">Nucleus</keyword>
<dbReference type="AlphaFoldDB" id="A0A261Y723"/>
<feature type="compositionally biased region" description="Low complexity" evidence="6">
    <location>
        <begin position="126"/>
        <end position="139"/>
    </location>
</feature>
<keyword evidence="1" id="KW-0805">Transcription regulation</keyword>
<feature type="domain" description="Fork-head" evidence="7">
    <location>
        <begin position="176"/>
        <end position="271"/>
    </location>
</feature>
<dbReference type="PROSITE" id="PS00657">
    <property type="entry name" value="FORK_HEAD_1"/>
    <property type="match status" value="1"/>
</dbReference>
<dbReference type="InterPro" id="IPR036388">
    <property type="entry name" value="WH-like_DNA-bd_sf"/>
</dbReference>
<evidence type="ECO:0000313" key="9">
    <source>
        <dbReference type="Proteomes" id="UP000242875"/>
    </source>
</evidence>
<organism evidence="8 9">
    <name type="scientific">Bifiguratus adelaidae</name>
    <dbReference type="NCBI Taxonomy" id="1938954"/>
    <lineage>
        <taxon>Eukaryota</taxon>
        <taxon>Fungi</taxon>
        <taxon>Fungi incertae sedis</taxon>
        <taxon>Mucoromycota</taxon>
        <taxon>Mucoromycotina</taxon>
        <taxon>Endogonomycetes</taxon>
        <taxon>Endogonales</taxon>
        <taxon>Endogonales incertae sedis</taxon>
        <taxon>Bifiguratus</taxon>
    </lineage>
</organism>
<reference evidence="8 9" key="1">
    <citation type="journal article" date="2017" name="Mycologia">
        <title>Bifiguratus adelaidae, gen. et sp. nov., a new member of Mucoromycotina in endophytic and soil-dwelling habitats.</title>
        <authorList>
            <person name="Torres-Cruz T.J."/>
            <person name="Billingsley Tobias T.L."/>
            <person name="Almatruk M."/>
            <person name="Hesse C."/>
            <person name="Kuske C.R."/>
            <person name="Desiro A."/>
            <person name="Benucci G.M."/>
            <person name="Bonito G."/>
            <person name="Stajich J.E."/>
            <person name="Dunlap C."/>
            <person name="Arnold A.E."/>
            <person name="Porras-Alfaro A."/>
        </authorList>
    </citation>
    <scope>NUCLEOTIDE SEQUENCE [LARGE SCALE GENOMIC DNA]</scope>
    <source>
        <strain evidence="8 9">AZ0501</strain>
    </source>
</reference>
<dbReference type="Pfam" id="PF00250">
    <property type="entry name" value="Forkhead"/>
    <property type="match status" value="1"/>
</dbReference>
<dbReference type="GO" id="GO:0000978">
    <property type="term" value="F:RNA polymerase II cis-regulatory region sequence-specific DNA binding"/>
    <property type="evidence" value="ECO:0007669"/>
    <property type="project" value="TreeGrafter"/>
</dbReference>
<dbReference type="PRINTS" id="PR00053">
    <property type="entry name" value="FORKHEAD"/>
</dbReference>
<dbReference type="SMART" id="SM00339">
    <property type="entry name" value="FH"/>
    <property type="match status" value="1"/>
</dbReference>
<dbReference type="InterPro" id="IPR001766">
    <property type="entry name" value="Fork_head_dom"/>
</dbReference>
<sequence length="463" mass="51327">MDSSVPPSQAFAEQLILTSIGPSIENRNLKSTSTNAIQDKLKVEHAQANSFLQPWPLVAVPTSANGSLTQQFTDDCNALQESFTMMTTPIPTSSQQNIPNSPAVSLLSPVLLDPSKDGDILSSNHLSTPNTPLTSNTTPIPNATSPNPTLFPDHVLHRQSETVFDGGIRSSTSSGKPPHSYATLITYAIQHSPNQRLTLNEIYSWIEDNYPYYRTAGTGWKNSVRHNLSLNKSFVKVPRPINEPGKGAYWTVDLDAADYNHTHSRLHQVRSGGSGQLPSRKAGMTRTARSGSDPVVSLYHREWSKEFNDRRHSFAHTEVDKHASNAFAISTTHTREWKPTDPYTPPKMEDPTAYPYPFPTAYDDPFSLLVPQTNHCGLGVTMNAYDDTQRLMYDPALMMSLWGSSLHSHRTAEPTGDALAGMGLRDFSFEQRELHPPHPMLLVQGLPIPEQDPEPSIDMFGWM</sequence>
<keyword evidence="2 5" id="KW-0238">DNA-binding</keyword>
<keyword evidence="3" id="KW-0804">Transcription</keyword>
<dbReference type="GO" id="GO:0005634">
    <property type="term" value="C:nucleus"/>
    <property type="evidence" value="ECO:0007669"/>
    <property type="project" value="UniProtKB-SubCell"/>
</dbReference>
<evidence type="ECO:0000313" key="8">
    <source>
        <dbReference type="EMBL" id="OZJ06284.1"/>
    </source>
</evidence>
<dbReference type="PROSITE" id="PS00658">
    <property type="entry name" value="FORK_HEAD_2"/>
    <property type="match status" value="1"/>
</dbReference>
<protein>
    <recommendedName>
        <fullName evidence="7">Fork-head domain-containing protein</fullName>
    </recommendedName>
</protein>
<proteinExistence type="predicted"/>
<dbReference type="FunFam" id="1.10.10.10:FF:000135">
    <property type="entry name" value="forkhead box protein G1"/>
    <property type="match status" value="1"/>
</dbReference>
<feature type="region of interest" description="Disordered" evidence="6">
    <location>
        <begin position="267"/>
        <end position="292"/>
    </location>
</feature>
<evidence type="ECO:0000256" key="2">
    <source>
        <dbReference type="ARBA" id="ARBA00023125"/>
    </source>
</evidence>
<name>A0A261Y723_9FUNG</name>
<dbReference type="PANTHER" id="PTHR46078:SF2">
    <property type="entry name" value="FORK-HEAD DOMAIN-CONTAINING PROTEIN"/>
    <property type="match status" value="1"/>
</dbReference>
<evidence type="ECO:0000259" key="7">
    <source>
        <dbReference type="PROSITE" id="PS50039"/>
    </source>
</evidence>
<dbReference type="EMBL" id="MVBO01000005">
    <property type="protein sequence ID" value="OZJ06284.1"/>
    <property type="molecule type" value="Genomic_DNA"/>
</dbReference>
<dbReference type="OrthoDB" id="5954824at2759"/>
<dbReference type="GO" id="GO:0000981">
    <property type="term" value="F:DNA-binding transcription factor activity, RNA polymerase II-specific"/>
    <property type="evidence" value="ECO:0007669"/>
    <property type="project" value="TreeGrafter"/>
</dbReference>
<evidence type="ECO:0000256" key="1">
    <source>
        <dbReference type="ARBA" id="ARBA00023015"/>
    </source>
</evidence>
<dbReference type="PROSITE" id="PS50039">
    <property type="entry name" value="FORK_HEAD_3"/>
    <property type="match status" value="1"/>
</dbReference>
<evidence type="ECO:0000256" key="6">
    <source>
        <dbReference type="SAM" id="MobiDB-lite"/>
    </source>
</evidence>
<dbReference type="CDD" id="cd00059">
    <property type="entry name" value="FH_FOX"/>
    <property type="match status" value="1"/>
</dbReference>
<feature type="DNA-binding region" description="Fork-head" evidence="5">
    <location>
        <begin position="176"/>
        <end position="271"/>
    </location>
</feature>
<evidence type="ECO:0000256" key="4">
    <source>
        <dbReference type="ARBA" id="ARBA00023242"/>
    </source>
</evidence>
<accession>A0A261Y723</accession>
<evidence type="ECO:0000256" key="5">
    <source>
        <dbReference type="PROSITE-ProRule" id="PRU00089"/>
    </source>
</evidence>
<dbReference type="InterPro" id="IPR045912">
    <property type="entry name" value="FOXJ2/3-like"/>
</dbReference>
<dbReference type="SUPFAM" id="SSF46785">
    <property type="entry name" value="Winged helix' DNA-binding domain"/>
    <property type="match status" value="1"/>
</dbReference>
<dbReference type="Gene3D" id="1.10.10.10">
    <property type="entry name" value="Winged helix-like DNA-binding domain superfamily/Winged helix DNA-binding domain"/>
    <property type="match status" value="1"/>
</dbReference>
<dbReference type="Proteomes" id="UP000242875">
    <property type="component" value="Unassembled WGS sequence"/>
</dbReference>
<comment type="subcellular location">
    <subcellularLocation>
        <location evidence="5">Nucleus</location>
    </subcellularLocation>
</comment>